<dbReference type="PROSITE" id="PS50943">
    <property type="entry name" value="HTH_CROC1"/>
    <property type="match status" value="1"/>
</dbReference>
<dbReference type="PANTHER" id="PTHR46797:SF1">
    <property type="entry name" value="METHYLPHOSPHONATE SYNTHASE"/>
    <property type="match status" value="1"/>
</dbReference>
<dbReference type="GO" id="GO:0003677">
    <property type="term" value="F:DNA binding"/>
    <property type="evidence" value="ECO:0007669"/>
    <property type="project" value="UniProtKB-KW"/>
</dbReference>
<dbReference type="Gene3D" id="1.10.260.40">
    <property type="entry name" value="lambda repressor-like DNA-binding domains"/>
    <property type="match status" value="1"/>
</dbReference>
<reference evidence="4" key="1">
    <citation type="journal article" date="2014" name="Int. J. Syst. Evol. Microbiol.">
        <title>Complete genome sequence of Corynebacterium casei LMG S-19264T (=DSM 44701T), isolated from a smear-ripened cheese.</title>
        <authorList>
            <consortium name="US DOE Joint Genome Institute (JGI-PGF)"/>
            <person name="Walter F."/>
            <person name="Albersmeier A."/>
            <person name="Kalinowski J."/>
            <person name="Ruckert C."/>
        </authorList>
    </citation>
    <scope>NUCLEOTIDE SEQUENCE</scope>
    <source>
        <strain evidence="4">CGMCC 1.15763</strain>
    </source>
</reference>
<keyword evidence="2" id="KW-0812">Transmembrane</keyword>
<dbReference type="RefSeq" id="WP_188599620.1">
    <property type="nucleotide sequence ID" value="NZ_BMJW01000006.1"/>
</dbReference>
<proteinExistence type="predicted"/>
<name>A0A917MFK5_9FLAO</name>
<dbReference type="PANTHER" id="PTHR46797">
    <property type="entry name" value="HTH-TYPE TRANSCRIPTIONAL REGULATOR"/>
    <property type="match status" value="1"/>
</dbReference>
<dbReference type="GO" id="GO:0003700">
    <property type="term" value="F:DNA-binding transcription factor activity"/>
    <property type="evidence" value="ECO:0007669"/>
    <property type="project" value="TreeGrafter"/>
</dbReference>
<organism evidence="4 5">
    <name type="scientific">Polaribacter pacificus</name>
    <dbReference type="NCBI Taxonomy" id="1775173"/>
    <lineage>
        <taxon>Bacteria</taxon>
        <taxon>Pseudomonadati</taxon>
        <taxon>Bacteroidota</taxon>
        <taxon>Flavobacteriia</taxon>
        <taxon>Flavobacteriales</taxon>
        <taxon>Flavobacteriaceae</taxon>
    </lineage>
</organism>
<gene>
    <name evidence="4" type="ORF">GCM10011416_24160</name>
</gene>
<dbReference type="InterPro" id="IPR001387">
    <property type="entry name" value="Cro/C1-type_HTH"/>
</dbReference>
<dbReference type="SUPFAM" id="SSF47413">
    <property type="entry name" value="lambda repressor-like DNA-binding domains"/>
    <property type="match status" value="1"/>
</dbReference>
<dbReference type="InterPro" id="IPR010982">
    <property type="entry name" value="Lambda_DNA-bd_dom_sf"/>
</dbReference>
<dbReference type="GO" id="GO:0005829">
    <property type="term" value="C:cytosol"/>
    <property type="evidence" value="ECO:0007669"/>
    <property type="project" value="TreeGrafter"/>
</dbReference>
<feature type="transmembrane region" description="Helical" evidence="2">
    <location>
        <begin position="89"/>
        <end position="109"/>
    </location>
</feature>
<protein>
    <recommendedName>
        <fullName evidence="3">HTH cro/C1-type domain-containing protein</fullName>
    </recommendedName>
</protein>
<keyword evidence="1" id="KW-0238">DNA-binding</keyword>
<dbReference type="CDD" id="cd00093">
    <property type="entry name" value="HTH_XRE"/>
    <property type="match status" value="1"/>
</dbReference>
<dbReference type="Proteomes" id="UP000633278">
    <property type="component" value="Unassembled WGS sequence"/>
</dbReference>
<keyword evidence="2" id="KW-1133">Transmembrane helix</keyword>
<comment type="caution">
    <text evidence="4">The sequence shown here is derived from an EMBL/GenBank/DDBJ whole genome shotgun (WGS) entry which is preliminary data.</text>
</comment>
<accession>A0A917MFK5</accession>
<sequence length="244" mass="28058">MIKQPELGKTISDYRKAKGLTQEDLVEKCNLSVRTLQRIESGEVTPRIVTVKLIFEALELDYYNYFKPDSGEKGIVTLFNFKDNTFKKVSVVTLTAFVIAFTLTILYQYKKPKNIVKNENIFAEKNIMKDSVDLINPIINGQYSGWNNEDELIARDISCMIDDVYFISPLIKLNKKTREFRTPCVTGTISTDKVIITSMRCEPTKRIVSKIVFEGDKYIYTEGAKLVFSEKESINAYEIIILRN</sequence>
<evidence type="ECO:0000256" key="1">
    <source>
        <dbReference type="ARBA" id="ARBA00023125"/>
    </source>
</evidence>
<dbReference type="SMART" id="SM00530">
    <property type="entry name" value="HTH_XRE"/>
    <property type="match status" value="1"/>
</dbReference>
<evidence type="ECO:0000313" key="5">
    <source>
        <dbReference type="Proteomes" id="UP000633278"/>
    </source>
</evidence>
<evidence type="ECO:0000256" key="2">
    <source>
        <dbReference type="SAM" id="Phobius"/>
    </source>
</evidence>
<reference evidence="4" key="2">
    <citation type="submission" date="2020-09" db="EMBL/GenBank/DDBJ databases">
        <authorList>
            <person name="Sun Q."/>
            <person name="Zhou Y."/>
        </authorList>
    </citation>
    <scope>NUCLEOTIDE SEQUENCE</scope>
    <source>
        <strain evidence="4">CGMCC 1.15763</strain>
    </source>
</reference>
<dbReference type="AlphaFoldDB" id="A0A917MFK5"/>
<dbReference type="InterPro" id="IPR050807">
    <property type="entry name" value="TransReg_Diox_bact_type"/>
</dbReference>
<feature type="domain" description="HTH cro/C1-type" evidence="3">
    <location>
        <begin position="11"/>
        <end position="66"/>
    </location>
</feature>
<evidence type="ECO:0000259" key="3">
    <source>
        <dbReference type="PROSITE" id="PS50943"/>
    </source>
</evidence>
<keyword evidence="2" id="KW-0472">Membrane</keyword>
<keyword evidence="5" id="KW-1185">Reference proteome</keyword>
<evidence type="ECO:0000313" key="4">
    <source>
        <dbReference type="EMBL" id="GGH04250.1"/>
    </source>
</evidence>
<dbReference type="Pfam" id="PF01381">
    <property type="entry name" value="HTH_3"/>
    <property type="match status" value="1"/>
</dbReference>
<dbReference type="EMBL" id="BMJW01000006">
    <property type="protein sequence ID" value="GGH04250.1"/>
    <property type="molecule type" value="Genomic_DNA"/>
</dbReference>